<dbReference type="Proteomes" id="UP000294933">
    <property type="component" value="Unassembled WGS sequence"/>
</dbReference>
<feature type="repeat" description="WD" evidence="3">
    <location>
        <begin position="274"/>
        <end position="313"/>
    </location>
</feature>
<dbReference type="PROSITE" id="PS50294">
    <property type="entry name" value="WD_REPEATS_REGION"/>
    <property type="match status" value="4"/>
</dbReference>
<dbReference type="InterPro" id="IPR036322">
    <property type="entry name" value="WD40_repeat_dom_sf"/>
</dbReference>
<dbReference type="InterPro" id="IPR001680">
    <property type="entry name" value="WD40_rpt"/>
</dbReference>
<dbReference type="GO" id="GO:0043161">
    <property type="term" value="P:proteasome-mediated ubiquitin-dependent protein catabolic process"/>
    <property type="evidence" value="ECO:0007669"/>
    <property type="project" value="TreeGrafter"/>
</dbReference>
<name>A0A4Y7Q078_9AGAM</name>
<dbReference type="GO" id="GO:0005634">
    <property type="term" value="C:nucleus"/>
    <property type="evidence" value="ECO:0007669"/>
    <property type="project" value="TreeGrafter"/>
</dbReference>
<dbReference type="InterPro" id="IPR020472">
    <property type="entry name" value="WD40_PAC1"/>
</dbReference>
<dbReference type="VEuPathDB" id="FungiDB:BD410DRAFT_790481"/>
<feature type="repeat" description="WD" evidence="3">
    <location>
        <begin position="232"/>
        <end position="273"/>
    </location>
</feature>
<keyword evidence="5" id="KW-0131">Cell cycle</keyword>
<organism evidence="5 6">
    <name type="scientific">Rickenella mellea</name>
    <dbReference type="NCBI Taxonomy" id="50990"/>
    <lineage>
        <taxon>Eukaryota</taxon>
        <taxon>Fungi</taxon>
        <taxon>Dikarya</taxon>
        <taxon>Basidiomycota</taxon>
        <taxon>Agaricomycotina</taxon>
        <taxon>Agaricomycetes</taxon>
        <taxon>Hymenochaetales</taxon>
        <taxon>Rickenellaceae</taxon>
        <taxon>Rickenella</taxon>
    </lineage>
</organism>
<dbReference type="PANTHER" id="PTHR19849:SF1">
    <property type="entry name" value="F-BOX_WD REPEAT-CONTAINING PROTEIN 7"/>
    <property type="match status" value="1"/>
</dbReference>
<feature type="repeat" description="WD" evidence="3">
    <location>
        <begin position="64"/>
        <end position="103"/>
    </location>
</feature>
<evidence type="ECO:0000256" key="2">
    <source>
        <dbReference type="ARBA" id="ARBA00022737"/>
    </source>
</evidence>
<evidence type="ECO:0000313" key="6">
    <source>
        <dbReference type="Proteomes" id="UP000294933"/>
    </source>
</evidence>
<evidence type="ECO:0000313" key="5">
    <source>
        <dbReference type="EMBL" id="TDL20805.1"/>
    </source>
</evidence>
<feature type="compositionally biased region" description="Acidic residues" evidence="4">
    <location>
        <begin position="398"/>
        <end position="412"/>
    </location>
</feature>
<keyword evidence="5" id="KW-0132">Cell division</keyword>
<dbReference type="InterPro" id="IPR015943">
    <property type="entry name" value="WD40/YVTN_repeat-like_dom_sf"/>
</dbReference>
<evidence type="ECO:0000256" key="4">
    <source>
        <dbReference type="SAM" id="MobiDB-lite"/>
    </source>
</evidence>
<reference evidence="5 6" key="1">
    <citation type="submission" date="2018-06" db="EMBL/GenBank/DDBJ databases">
        <title>A transcriptomic atlas of mushroom development highlights an independent origin of complex multicellularity.</title>
        <authorList>
            <consortium name="DOE Joint Genome Institute"/>
            <person name="Krizsan K."/>
            <person name="Almasi E."/>
            <person name="Merenyi Z."/>
            <person name="Sahu N."/>
            <person name="Viragh M."/>
            <person name="Koszo T."/>
            <person name="Mondo S."/>
            <person name="Kiss B."/>
            <person name="Balint B."/>
            <person name="Kues U."/>
            <person name="Barry K."/>
            <person name="Hegedus J.C."/>
            <person name="Henrissat B."/>
            <person name="Johnson J."/>
            <person name="Lipzen A."/>
            <person name="Ohm R."/>
            <person name="Nagy I."/>
            <person name="Pangilinan J."/>
            <person name="Yan J."/>
            <person name="Xiong Y."/>
            <person name="Grigoriev I.V."/>
            <person name="Hibbett D.S."/>
            <person name="Nagy L.G."/>
        </authorList>
    </citation>
    <scope>NUCLEOTIDE SEQUENCE [LARGE SCALE GENOMIC DNA]</scope>
    <source>
        <strain evidence="5 6">SZMC22713</strain>
    </source>
</reference>
<dbReference type="PROSITE" id="PS50082">
    <property type="entry name" value="WD_REPEATS_2"/>
    <property type="match status" value="4"/>
</dbReference>
<sequence>MTQSRLSVPTAWLQNSDPKRLTFPAHGSSVVTCLLFSHGRIISASDDHSIHVNSPITGELVHSLDGHQGGVWSLAATKNTLVSGSTDRTVRVWDLGTGRCTHVFGGHTSTVRCVAIVRPEWIDITNDEGVAVREKWPKRSVIVTGSRDHSLRVWALPEPGSEEYGRYSAGDADADAAEVNDLDGNPYHKLHLVGHEGAVRDLAARGRTVVSGSFDCSIRVWDIITGETKFVLTGHTKKVYSVVYDPSRNQAYSGSMDSTVRMWNLNNGQCMHILSGHESLVGILGLSPSHLVSASADSTLRIWDSDTGELRQTLAAHSGAITCFQHDDFKLLSGSDGSLKMWDVRDGSFIRDLLTGVTGVWQVVFEGRWCVAASNRLGSTVIDVWDFGHGEPDATEGIQDDDKETEDEDGDY</sequence>
<dbReference type="GO" id="GO:0010992">
    <property type="term" value="P:ubiquitin recycling"/>
    <property type="evidence" value="ECO:0007669"/>
    <property type="project" value="TreeGrafter"/>
</dbReference>
<evidence type="ECO:0000256" key="3">
    <source>
        <dbReference type="PROSITE-ProRule" id="PRU00221"/>
    </source>
</evidence>
<dbReference type="GO" id="GO:0005737">
    <property type="term" value="C:cytoplasm"/>
    <property type="evidence" value="ECO:0007669"/>
    <property type="project" value="TreeGrafter"/>
</dbReference>
<gene>
    <name evidence="5" type="ORF">BD410DRAFT_790481</name>
</gene>
<dbReference type="PROSITE" id="PS00678">
    <property type="entry name" value="WD_REPEATS_1"/>
    <property type="match status" value="4"/>
</dbReference>
<dbReference type="Pfam" id="PF00400">
    <property type="entry name" value="WD40"/>
    <property type="match status" value="7"/>
</dbReference>
<dbReference type="Gene3D" id="2.130.10.10">
    <property type="entry name" value="YVTN repeat-like/Quinoprotein amine dehydrogenase"/>
    <property type="match status" value="1"/>
</dbReference>
<proteinExistence type="predicted"/>
<accession>A0A4Y7Q078</accession>
<keyword evidence="6" id="KW-1185">Reference proteome</keyword>
<dbReference type="PRINTS" id="PR00320">
    <property type="entry name" value="GPROTEINBRPT"/>
</dbReference>
<dbReference type="InterPro" id="IPR019775">
    <property type="entry name" value="WD40_repeat_CS"/>
</dbReference>
<dbReference type="SMART" id="SM00320">
    <property type="entry name" value="WD40"/>
    <property type="match status" value="7"/>
</dbReference>
<dbReference type="GO" id="GO:0051301">
    <property type="term" value="P:cell division"/>
    <property type="evidence" value="ECO:0007669"/>
    <property type="project" value="UniProtKB-KW"/>
</dbReference>
<keyword evidence="2" id="KW-0677">Repeat</keyword>
<dbReference type="OrthoDB" id="190105at2759"/>
<dbReference type="GO" id="GO:0043130">
    <property type="term" value="F:ubiquitin binding"/>
    <property type="evidence" value="ECO:0007669"/>
    <property type="project" value="TreeGrafter"/>
</dbReference>
<dbReference type="CDD" id="cd00200">
    <property type="entry name" value="WD40"/>
    <property type="match status" value="1"/>
</dbReference>
<feature type="region of interest" description="Disordered" evidence="4">
    <location>
        <begin position="390"/>
        <end position="412"/>
    </location>
</feature>
<dbReference type="PANTHER" id="PTHR19849">
    <property type="entry name" value="PHOSPHOLIPASE A-2-ACTIVATING PROTEIN"/>
    <property type="match status" value="1"/>
</dbReference>
<dbReference type="AlphaFoldDB" id="A0A4Y7Q078"/>
<keyword evidence="1 3" id="KW-0853">WD repeat</keyword>
<dbReference type="SUPFAM" id="SSF50978">
    <property type="entry name" value="WD40 repeat-like"/>
    <property type="match status" value="1"/>
</dbReference>
<dbReference type="EMBL" id="ML170185">
    <property type="protein sequence ID" value="TDL20805.1"/>
    <property type="molecule type" value="Genomic_DNA"/>
</dbReference>
<dbReference type="STRING" id="50990.A0A4Y7Q078"/>
<protein>
    <submittedName>
        <fullName evidence="5">Cell division control protein 4</fullName>
    </submittedName>
</protein>
<feature type="repeat" description="WD" evidence="3">
    <location>
        <begin position="192"/>
        <end position="231"/>
    </location>
</feature>
<evidence type="ECO:0000256" key="1">
    <source>
        <dbReference type="ARBA" id="ARBA00022574"/>
    </source>
</evidence>